<dbReference type="GO" id="GO:0015031">
    <property type="term" value="P:protein transport"/>
    <property type="evidence" value="ECO:0007669"/>
    <property type="project" value="UniProtKB-KW"/>
</dbReference>
<dbReference type="Proteomes" id="UP000218263">
    <property type="component" value="Chromosome"/>
</dbReference>
<dbReference type="InterPro" id="IPR037682">
    <property type="entry name" value="TonB_C"/>
</dbReference>
<organism evidence="10 11">
    <name type="scientific">Mucilaginibacter gotjawali</name>
    <dbReference type="NCBI Taxonomy" id="1550579"/>
    <lineage>
        <taxon>Bacteria</taxon>
        <taxon>Pseudomonadati</taxon>
        <taxon>Bacteroidota</taxon>
        <taxon>Sphingobacteriia</taxon>
        <taxon>Sphingobacteriales</taxon>
        <taxon>Sphingobacteriaceae</taxon>
        <taxon>Mucilaginibacter</taxon>
    </lineage>
</organism>
<keyword evidence="4" id="KW-1003">Cell membrane</keyword>
<dbReference type="PROSITE" id="PS52015">
    <property type="entry name" value="TONB_CTD"/>
    <property type="match status" value="1"/>
</dbReference>
<keyword evidence="9" id="KW-0472">Membrane</keyword>
<evidence type="ECO:0000256" key="2">
    <source>
        <dbReference type="ARBA" id="ARBA00006555"/>
    </source>
</evidence>
<evidence type="ECO:0000313" key="10">
    <source>
        <dbReference type="EMBL" id="BAU54137.1"/>
    </source>
</evidence>
<dbReference type="OrthoDB" id="649093at2"/>
<keyword evidence="3" id="KW-0813">Transport</keyword>
<dbReference type="SUPFAM" id="SSF74653">
    <property type="entry name" value="TolA/TonB C-terminal domain"/>
    <property type="match status" value="1"/>
</dbReference>
<dbReference type="PANTHER" id="PTHR33446">
    <property type="entry name" value="PROTEIN TONB-RELATED"/>
    <property type="match status" value="1"/>
</dbReference>
<dbReference type="GO" id="GO:0031992">
    <property type="term" value="F:energy transducer activity"/>
    <property type="evidence" value="ECO:0007669"/>
    <property type="project" value="TreeGrafter"/>
</dbReference>
<dbReference type="NCBIfam" id="TIGR01352">
    <property type="entry name" value="tonB_Cterm"/>
    <property type="match status" value="1"/>
</dbReference>
<sequence>MLKPAFAAFLFLFLFNTTFAQKRDTLMYALKYPNQLVSTKDSADFFRMLLPPDTTVDKNLYVVQEFYKNGKLKLIGGSYTNAMNMVYHRGIISYFQNGHKKMIENYEDGEKSGSEVAYYPNGKVYTIEIYTPGKAPILQQCNDSTGKVLTENGNGKWIDYFDDEFKKNYVEGMVKNGQKDGRWNGVVRDSVPFVFVYKFNNVISSTMPTKTGVTHVEVDGQFPGGPQSFHRFINHFKQYPEGAKEAGIKGAVKIGFIVEGDGSLSNFRVLESLGYGCDEEAIRVIKSSPKWRPYQYDGMFLRHNYVVSVDFGPEGN</sequence>
<comment type="similarity">
    <text evidence="2">Belongs to the TonB family.</text>
</comment>
<accession>A0A0X8X2U3</accession>
<dbReference type="RefSeq" id="WP_096351969.1">
    <property type="nucleotide sequence ID" value="NZ_AP017313.1"/>
</dbReference>
<keyword evidence="7" id="KW-0653">Protein transport</keyword>
<gene>
    <name evidence="10" type="ORF">MgSA37_02309</name>
</gene>
<dbReference type="InterPro" id="IPR051045">
    <property type="entry name" value="TonB-dependent_transducer"/>
</dbReference>
<evidence type="ECO:0000256" key="6">
    <source>
        <dbReference type="ARBA" id="ARBA00022692"/>
    </source>
</evidence>
<keyword evidence="6" id="KW-0812">Transmembrane</keyword>
<dbReference type="EMBL" id="AP017313">
    <property type="protein sequence ID" value="BAU54137.1"/>
    <property type="molecule type" value="Genomic_DNA"/>
</dbReference>
<evidence type="ECO:0000256" key="4">
    <source>
        <dbReference type="ARBA" id="ARBA00022475"/>
    </source>
</evidence>
<dbReference type="GO" id="GO:0098797">
    <property type="term" value="C:plasma membrane protein complex"/>
    <property type="evidence" value="ECO:0007669"/>
    <property type="project" value="TreeGrafter"/>
</dbReference>
<comment type="subcellular location">
    <subcellularLocation>
        <location evidence="1">Cell inner membrane</location>
        <topology evidence="1">Single-pass membrane protein</topology>
        <orientation evidence="1">Periplasmic side</orientation>
    </subcellularLocation>
</comment>
<keyword evidence="11" id="KW-1185">Reference proteome</keyword>
<dbReference type="PANTHER" id="PTHR33446:SF2">
    <property type="entry name" value="PROTEIN TONB"/>
    <property type="match status" value="1"/>
</dbReference>
<evidence type="ECO:0000256" key="8">
    <source>
        <dbReference type="ARBA" id="ARBA00022989"/>
    </source>
</evidence>
<evidence type="ECO:0000256" key="7">
    <source>
        <dbReference type="ARBA" id="ARBA00022927"/>
    </source>
</evidence>
<dbReference type="Gene3D" id="3.30.1150.10">
    <property type="match status" value="1"/>
</dbReference>
<evidence type="ECO:0000256" key="3">
    <source>
        <dbReference type="ARBA" id="ARBA00022448"/>
    </source>
</evidence>
<evidence type="ECO:0000256" key="1">
    <source>
        <dbReference type="ARBA" id="ARBA00004383"/>
    </source>
</evidence>
<dbReference type="InterPro" id="IPR006260">
    <property type="entry name" value="TonB/TolA_C"/>
</dbReference>
<evidence type="ECO:0000256" key="9">
    <source>
        <dbReference type="ARBA" id="ARBA00023136"/>
    </source>
</evidence>
<dbReference type="KEGG" id="mgot:MgSA37_02309"/>
<dbReference type="SUPFAM" id="SSF82185">
    <property type="entry name" value="Histone H3 K4-specific methyltransferase SET7/9 N-terminal domain"/>
    <property type="match status" value="1"/>
</dbReference>
<dbReference type="Gene3D" id="3.90.930.1">
    <property type="match status" value="1"/>
</dbReference>
<reference evidence="10 11" key="1">
    <citation type="submission" date="2015-12" db="EMBL/GenBank/DDBJ databases">
        <title>Genome sequence of Mucilaginibacter gotjawali.</title>
        <authorList>
            <person name="Lee J.S."/>
            <person name="Lee K.C."/>
            <person name="Kim K.K."/>
            <person name="Lee B.W."/>
        </authorList>
    </citation>
    <scope>NUCLEOTIDE SEQUENCE [LARGE SCALE GENOMIC DNA]</scope>
    <source>
        <strain evidence="10 11">SA3-7</strain>
    </source>
</reference>
<keyword evidence="5" id="KW-0997">Cell inner membrane</keyword>
<proteinExistence type="inferred from homology"/>
<evidence type="ECO:0000313" key="11">
    <source>
        <dbReference type="Proteomes" id="UP000218263"/>
    </source>
</evidence>
<protein>
    <submittedName>
        <fullName evidence="10">Gram-negative bacterial tonB protein</fullName>
    </submittedName>
</protein>
<evidence type="ECO:0000256" key="5">
    <source>
        <dbReference type="ARBA" id="ARBA00022519"/>
    </source>
</evidence>
<keyword evidence="8" id="KW-1133">Transmembrane helix</keyword>
<dbReference type="GO" id="GO:0055085">
    <property type="term" value="P:transmembrane transport"/>
    <property type="evidence" value="ECO:0007669"/>
    <property type="project" value="InterPro"/>
</dbReference>
<dbReference type="AlphaFoldDB" id="A0A0X8X2U3"/>
<name>A0A0X8X2U3_9SPHI</name>
<dbReference type="Pfam" id="PF03544">
    <property type="entry name" value="TonB_C"/>
    <property type="match status" value="1"/>
</dbReference>